<dbReference type="OrthoDB" id="8617387at2"/>
<protein>
    <submittedName>
        <fullName evidence="2">Linear amide C-N hydrolase</fullName>
    </submittedName>
</protein>
<dbReference type="GO" id="GO:0016787">
    <property type="term" value="F:hydrolase activity"/>
    <property type="evidence" value="ECO:0007669"/>
    <property type="project" value="UniProtKB-KW"/>
</dbReference>
<dbReference type="PANTHER" id="PTHR35527:SF2">
    <property type="entry name" value="HYDROLASE"/>
    <property type="match status" value="1"/>
</dbReference>
<name>A0A3N0I3Z1_9FIRM</name>
<dbReference type="InterPro" id="IPR052193">
    <property type="entry name" value="Peptidase_C59"/>
</dbReference>
<evidence type="ECO:0000313" key="3">
    <source>
        <dbReference type="Proteomes" id="UP000276568"/>
    </source>
</evidence>
<dbReference type="InterPro" id="IPR005079">
    <property type="entry name" value="Peptidase_C45_hydrolase"/>
</dbReference>
<organism evidence="2 3">
    <name type="scientific">Absicoccus porci</name>
    <dbReference type="NCBI Taxonomy" id="2486576"/>
    <lineage>
        <taxon>Bacteria</taxon>
        <taxon>Bacillati</taxon>
        <taxon>Bacillota</taxon>
        <taxon>Erysipelotrichia</taxon>
        <taxon>Erysipelotrichales</taxon>
        <taxon>Erysipelotrichaceae</taxon>
        <taxon>Absicoccus</taxon>
    </lineage>
</organism>
<dbReference type="EMBL" id="RJQC01000001">
    <property type="protein sequence ID" value="RNM31724.1"/>
    <property type="molecule type" value="Genomic_DNA"/>
</dbReference>
<proteinExistence type="predicted"/>
<comment type="caution">
    <text evidence="2">The sequence shown here is derived from an EMBL/GenBank/DDBJ whole genome shotgun (WGS) entry which is preliminary data.</text>
</comment>
<keyword evidence="2" id="KW-0378">Hydrolase</keyword>
<reference evidence="2 3" key="1">
    <citation type="submission" date="2018-11" db="EMBL/GenBank/DDBJ databases">
        <title>Clostridium sp. nov., a member of the family Erysipelotrichaceae isolated from pig faeces.</title>
        <authorList>
            <person name="Chang Y.-H."/>
        </authorList>
    </citation>
    <scope>NUCLEOTIDE SEQUENCE [LARGE SCALE GENOMIC DNA]</scope>
    <source>
        <strain evidence="2 3">YH-panp20</strain>
    </source>
</reference>
<evidence type="ECO:0000259" key="1">
    <source>
        <dbReference type="Pfam" id="PF03417"/>
    </source>
</evidence>
<sequence>MLKLDDERKSTVNSIKPVTDYANYNLFQMDIRYEYNLIQIINEISTYNHSEHPILNDQIVSAAIFREAMGIPGKIDFNSFGCTAFKMVDNNTVRMGRNYDFKNDTSCMLVKCHPKGMHSSVAFAALDNIHANHLDNNYEKYACLAAPFICLDGINSAGVSIAVLTLDSEPVFEHDDNKSTIATTLAIRAVLDEADSADHAVRILERYNMYATGGRDYHFFILDADGNCRVVEYIYDDESGNRTFKSIYEVKSYGHKEELQCATNFFINYIDKVAPGKKNGIYGHGKDRYNAVLDIIDKHNNNCGNDEVWEALKASAQLPGDDATSNTQWSVVYENISALNPFSDFNATAQIALKRDFRNKWSYDSLKGIRKL</sequence>
<gene>
    <name evidence="2" type="ORF">EDX97_04000</name>
</gene>
<keyword evidence="3" id="KW-1185">Reference proteome</keyword>
<accession>A0A3N0I3Z1</accession>
<dbReference type="AlphaFoldDB" id="A0A3N0I3Z1"/>
<dbReference type="RefSeq" id="WP_128519884.1">
    <property type="nucleotide sequence ID" value="NZ_RJQC01000001.1"/>
</dbReference>
<dbReference type="Proteomes" id="UP000276568">
    <property type="component" value="Unassembled WGS sequence"/>
</dbReference>
<evidence type="ECO:0000313" key="2">
    <source>
        <dbReference type="EMBL" id="RNM31724.1"/>
    </source>
</evidence>
<dbReference type="Pfam" id="PF03417">
    <property type="entry name" value="AAT"/>
    <property type="match status" value="1"/>
</dbReference>
<dbReference type="PANTHER" id="PTHR35527">
    <property type="entry name" value="CHOLOYLGLYCINE HYDROLASE"/>
    <property type="match status" value="1"/>
</dbReference>
<dbReference type="Gene3D" id="3.60.60.10">
    <property type="entry name" value="Penicillin V Acylase, Chain A"/>
    <property type="match status" value="1"/>
</dbReference>
<dbReference type="InterPro" id="IPR029055">
    <property type="entry name" value="Ntn_hydrolases_N"/>
</dbReference>
<dbReference type="SUPFAM" id="SSF56235">
    <property type="entry name" value="N-terminal nucleophile aminohydrolases (Ntn hydrolases)"/>
    <property type="match status" value="1"/>
</dbReference>
<feature type="domain" description="Peptidase C45 hydrolase" evidence="1">
    <location>
        <begin position="91"/>
        <end position="234"/>
    </location>
</feature>